<evidence type="ECO:0000256" key="7">
    <source>
        <dbReference type="ARBA" id="ARBA00022741"/>
    </source>
</evidence>
<dbReference type="Gene3D" id="1.10.510.10">
    <property type="entry name" value="Transferase(Phosphotransferase) domain 1"/>
    <property type="match status" value="1"/>
</dbReference>
<dbReference type="InterPro" id="IPR011009">
    <property type="entry name" value="Kinase-like_dom_sf"/>
</dbReference>
<name>A0A8J5G851_ZINOF</name>
<dbReference type="CDD" id="cd14066">
    <property type="entry name" value="STKc_IRAK"/>
    <property type="match status" value="1"/>
</dbReference>
<keyword evidence="9 14" id="KW-0067">ATP-binding</keyword>
<evidence type="ECO:0000259" key="17">
    <source>
        <dbReference type="PROSITE" id="PS50927"/>
    </source>
</evidence>
<keyword evidence="4" id="KW-0245">EGF-like domain</keyword>
<feature type="domain" description="Apple" evidence="18">
    <location>
        <begin position="333"/>
        <end position="414"/>
    </location>
</feature>
<dbReference type="PANTHER" id="PTHR27002:SF181">
    <property type="entry name" value="RECEPTOR-LIKE SERINE_THREONINE-PROTEIN KINASE"/>
    <property type="match status" value="1"/>
</dbReference>
<dbReference type="EMBL" id="JACMSC010000012">
    <property type="protein sequence ID" value="KAG6498283.1"/>
    <property type="molecule type" value="Genomic_DNA"/>
</dbReference>
<evidence type="ECO:0000256" key="8">
    <source>
        <dbReference type="ARBA" id="ARBA00022777"/>
    </source>
</evidence>
<dbReference type="InterPro" id="IPR000719">
    <property type="entry name" value="Prot_kinase_dom"/>
</dbReference>
<dbReference type="Proteomes" id="UP000734854">
    <property type="component" value="Unassembled WGS sequence"/>
</dbReference>
<dbReference type="SUPFAM" id="SSF56112">
    <property type="entry name" value="Protein kinase-like (PK-like)"/>
    <property type="match status" value="1"/>
</dbReference>
<dbReference type="Gene3D" id="2.90.10.30">
    <property type="match status" value="1"/>
</dbReference>
<dbReference type="FunFam" id="3.30.200.20:FF:000195">
    <property type="entry name" value="G-type lectin S-receptor-like serine/threonine-protein kinase"/>
    <property type="match status" value="1"/>
</dbReference>
<keyword evidence="2" id="KW-1003">Cell membrane</keyword>
<dbReference type="InterPro" id="IPR001245">
    <property type="entry name" value="Ser-Thr/Tyr_kinase_cat_dom"/>
</dbReference>
<feature type="domain" description="Bulb-type lectin" evidence="17">
    <location>
        <begin position="22"/>
        <end position="144"/>
    </location>
</feature>
<dbReference type="Pfam" id="PF00954">
    <property type="entry name" value="S_locus_glycop"/>
    <property type="match status" value="1"/>
</dbReference>
<evidence type="ECO:0000256" key="10">
    <source>
        <dbReference type="ARBA" id="ARBA00023157"/>
    </source>
</evidence>
<dbReference type="GO" id="GO:0004674">
    <property type="term" value="F:protein serine/threonine kinase activity"/>
    <property type="evidence" value="ECO:0007669"/>
    <property type="project" value="UniProtKB-KW"/>
</dbReference>
<dbReference type="InterPro" id="IPR000858">
    <property type="entry name" value="S_locus_glycoprot_dom"/>
</dbReference>
<dbReference type="InterPro" id="IPR036426">
    <property type="entry name" value="Bulb-type_lectin_dom_sf"/>
</dbReference>
<dbReference type="GO" id="GO:0005886">
    <property type="term" value="C:plasma membrane"/>
    <property type="evidence" value="ECO:0007669"/>
    <property type="project" value="UniProtKB-SubCell"/>
</dbReference>
<protein>
    <recommendedName>
        <fullName evidence="14">Receptor-like serine/threonine-protein kinase</fullName>
        <ecNumber evidence="14">2.7.11.1</ecNumber>
    </recommendedName>
</protein>
<dbReference type="PROSITE" id="PS50948">
    <property type="entry name" value="PAN"/>
    <property type="match status" value="1"/>
</dbReference>
<keyword evidence="5 14" id="KW-0808">Transferase</keyword>
<feature type="chain" id="PRO_5035326471" description="Receptor-like serine/threonine-protein kinase" evidence="15">
    <location>
        <begin position="22"/>
        <end position="870"/>
    </location>
</feature>
<dbReference type="SUPFAM" id="SSF51110">
    <property type="entry name" value="alpha-D-mannose-specific plant lectins"/>
    <property type="match status" value="1"/>
</dbReference>
<keyword evidence="20" id="KW-1185">Reference proteome</keyword>
<evidence type="ECO:0000256" key="4">
    <source>
        <dbReference type="ARBA" id="ARBA00022536"/>
    </source>
</evidence>
<evidence type="ECO:0000256" key="1">
    <source>
        <dbReference type="ARBA" id="ARBA00004251"/>
    </source>
</evidence>
<keyword evidence="11" id="KW-0325">Glycoprotein</keyword>
<comment type="subcellular location">
    <subcellularLocation>
        <location evidence="1">Cell membrane</location>
        <topology evidence="1">Single-pass type I membrane protein</topology>
    </subcellularLocation>
</comment>
<dbReference type="InterPro" id="IPR024171">
    <property type="entry name" value="SRK-like_kinase"/>
</dbReference>
<feature type="domain" description="Protein kinase" evidence="16">
    <location>
        <begin position="520"/>
        <end position="799"/>
    </location>
</feature>
<dbReference type="Gene3D" id="3.30.200.20">
    <property type="entry name" value="Phosphorylase Kinase, domain 1"/>
    <property type="match status" value="1"/>
</dbReference>
<evidence type="ECO:0000256" key="15">
    <source>
        <dbReference type="SAM" id="SignalP"/>
    </source>
</evidence>
<evidence type="ECO:0000256" key="13">
    <source>
        <dbReference type="ARBA" id="ARBA00048679"/>
    </source>
</evidence>
<dbReference type="EC" id="2.7.11.1" evidence="14"/>
<reference evidence="19 20" key="1">
    <citation type="submission" date="2020-08" db="EMBL/GenBank/DDBJ databases">
        <title>Plant Genome Project.</title>
        <authorList>
            <person name="Zhang R.-G."/>
        </authorList>
    </citation>
    <scope>NUCLEOTIDE SEQUENCE [LARGE SCALE GENOMIC DNA]</scope>
    <source>
        <tissue evidence="19">Rhizome</tissue>
    </source>
</reference>
<evidence type="ECO:0000256" key="11">
    <source>
        <dbReference type="ARBA" id="ARBA00023180"/>
    </source>
</evidence>
<evidence type="ECO:0000256" key="6">
    <source>
        <dbReference type="ARBA" id="ARBA00022729"/>
    </source>
</evidence>
<dbReference type="AlphaFoldDB" id="A0A8J5G851"/>
<evidence type="ECO:0000256" key="12">
    <source>
        <dbReference type="ARBA" id="ARBA00047899"/>
    </source>
</evidence>
<evidence type="ECO:0000256" key="9">
    <source>
        <dbReference type="ARBA" id="ARBA00022840"/>
    </source>
</evidence>
<comment type="catalytic activity">
    <reaction evidence="13 14">
        <text>L-seryl-[protein] + ATP = O-phospho-L-seryl-[protein] + ADP + H(+)</text>
        <dbReference type="Rhea" id="RHEA:17989"/>
        <dbReference type="Rhea" id="RHEA-COMP:9863"/>
        <dbReference type="Rhea" id="RHEA-COMP:11604"/>
        <dbReference type="ChEBI" id="CHEBI:15378"/>
        <dbReference type="ChEBI" id="CHEBI:29999"/>
        <dbReference type="ChEBI" id="CHEBI:30616"/>
        <dbReference type="ChEBI" id="CHEBI:83421"/>
        <dbReference type="ChEBI" id="CHEBI:456216"/>
        <dbReference type="EC" id="2.7.11.1"/>
    </reaction>
</comment>
<dbReference type="InterPro" id="IPR008271">
    <property type="entry name" value="Ser/Thr_kinase_AS"/>
</dbReference>
<accession>A0A8J5G851</accession>
<evidence type="ECO:0000313" key="20">
    <source>
        <dbReference type="Proteomes" id="UP000734854"/>
    </source>
</evidence>
<dbReference type="PROSITE" id="PS50011">
    <property type="entry name" value="PROTEIN_KINASE_DOM"/>
    <property type="match status" value="1"/>
</dbReference>
<gene>
    <name evidence="19" type="ORF">ZIOFF_046195</name>
</gene>
<evidence type="ECO:0000256" key="5">
    <source>
        <dbReference type="ARBA" id="ARBA00022679"/>
    </source>
</evidence>
<evidence type="ECO:0000259" key="16">
    <source>
        <dbReference type="PROSITE" id="PS50011"/>
    </source>
</evidence>
<dbReference type="Pfam" id="PF08276">
    <property type="entry name" value="PAN_2"/>
    <property type="match status" value="1"/>
</dbReference>
<dbReference type="CDD" id="cd00028">
    <property type="entry name" value="B_lectin"/>
    <property type="match status" value="1"/>
</dbReference>
<keyword evidence="6 15" id="KW-0732">Signal</keyword>
<dbReference type="GO" id="GO:0005524">
    <property type="term" value="F:ATP binding"/>
    <property type="evidence" value="ECO:0007669"/>
    <property type="project" value="UniProtKB-KW"/>
</dbReference>
<dbReference type="SMART" id="SM00220">
    <property type="entry name" value="S_TKc"/>
    <property type="match status" value="1"/>
</dbReference>
<dbReference type="GO" id="GO:0051707">
    <property type="term" value="P:response to other organism"/>
    <property type="evidence" value="ECO:0007669"/>
    <property type="project" value="UniProtKB-ARBA"/>
</dbReference>
<dbReference type="CDD" id="cd01098">
    <property type="entry name" value="PAN_AP_plant"/>
    <property type="match status" value="1"/>
</dbReference>
<keyword evidence="7 14" id="KW-0547">Nucleotide-binding</keyword>
<evidence type="ECO:0000313" key="19">
    <source>
        <dbReference type="EMBL" id="KAG6498283.1"/>
    </source>
</evidence>
<evidence type="ECO:0000259" key="18">
    <source>
        <dbReference type="PROSITE" id="PS50948"/>
    </source>
</evidence>
<dbReference type="SMART" id="SM00473">
    <property type="entry name" value="PAN_AP"/>
    <property type="match status" value="1"/>
</dbReference>
<dbReference type="InterPro" id="IPR001480">
    <property type="entry name" value="Bulb-type_lectin_dom"/>
</dbReference>
<keyword evidence="10" id="KW-1015">Disulfide bond</keyword>
<evidence type="ECO:0000256" key="3">
    <source>
        <dbReference type="ARBA" id="ARBA00022527"/>
    </source>
</evidence>
<comment type="caution">
    <text evidence="19">The sequence shown here is derived from an EMBL/GenBank/DDBJ whole genome shotgun (WGS) entry which is preliminary data.</text>
</comment>
<dbReference type="PROSITE" id="PS50927">
    <property type="entry name" value="BULB_LECTIN"/>
    <property type="match status" value="1"/>
</dbReference>
<dbReference type="FunFam" id="1.10.510.10:FF:000060">
    <property type="entry name" value="G-type lectin S-receptor-like serine/threonine-protein kinase"/>
    <property type="match status" value="1"/>
</dbReference>
<feature type="signal peptide" evidence="15">
    <location>
        <begin position="1"/>
        <end position="21"/>
    </location>
</feature>
<proteinExistence type="inferred from homology"/>
<keyword evidence="8 14" id="KW-0418">Kinase</keyword>
<sequence length="870" mass="97661">MTPAWLLSLAIIFLSPLISQAADTINPGEFLRDVDRLISPGSIFELGFFSPGQSSHRYVGIWYHDFSTDTVLWVANRREPVLDHGGAFGIAADGNLVVLDAANRTLWSSGGATLPFNNSMVQLTDSGNLVLNNSGSVRWQSFDHPSDTYMPGMKVGLDLITRENQNMTSWKSENDPAPGNFSLSMDPRGSTQIFMWDGDRPRWRSGLWNSQIFIGIKNMVPQYIYGFKLNNFVQEHRMYFYYDQFNSSHRYVLSWDGLVKHMIWRNDTSEWLLYWSQPTTPCDIYNKCGKNAGCTDEASPICSCLAGFQPASGDEWDAGNWSSGCVRKTALGCSAAGSGGDGFTRLRSIKLPDTSDWFPDLLDTSSCPDKCLRNCSCTAYAYVTGIGCLIWGVDLLDIQMFSGDGGEDFNQQNKNSDNNHSGDRRISGFDFLGIPLLSMEAQEENSRYPWQIPLVYSFDQLKLMFKIYNSSTEQVSTYSSFGGAASVSDSIRIDEERNEEELSELQLWTFDSVLFATKGFSDSELIGEGGFGPVYKGTSFDGQELAVKRLSRSSGQGIEEFKNEVKLISKLQHRNLVRLLGCCIHEQERILIYEYMPNKSLDAFLFDSTKRTLLDWNTRYNIVEGIARGLVYLHRDSRLRIIHRDLKASNILLDKEMNPKISDFGMARIFGNDDETSTKRVVGTFGYMAPEYAMQGYFSTKSDVYSFGVLVLEILSGKRNNSYRHPEWGLNLITLAWKLWNEGRAMEFIDPVIKESANSASLKSSVTKCLNLALLCLQDHPNDRPSMAAVVVMLESETVVPTPPRPPTFATDRSFSETEESSTVELKAISSASDQKSSAIANNAIYFHRHDQSCQTMWVGLNWAGRARAM</sequence>
<evidence type="ECO:0000256" key="2">
    <source>
        <dbReference type="ARBA" id="ARBA00022475"/>
    </source>
</evidence>
<keyword evidence="3 14" id="KW-0723">Serine/threonine-protein kinase</keyword>
<dbReference type="PIRSF" id="PIRSF000641">
    <property type="entry name" value="SRK"/>
    <property type="match status" value="1"/>
</dbReference>
<dbReference type="GO" id="GO:0048544">
    <property type="term" value="P:recognition of pollen"/>
    <property type="evidence" value="ECO:0007669"/>
    <property type="project" value="InterPro"/>
</dbReference>
<keyword evidence="2" id="KW-0472">Membrane</keyword>
<dbReference type="Pfam" id="PF01453">
    <property type="entry name" value="B_lectin"/>
    <property type="match status" value="1"/>
</dbReference>
<comment type="similarity">
    <text evidence="14">Belongs to the protein kinase superfamily. Ser/Thr protein kinase family.</text>
</comment>
<dbReference type="Pfam" id="PF07714">
    <property type="entry name" value="PK_Tyr_Ser-Thr"/>
    <property type="match status" value="1"/>
</dbReference>
<dbReference type="PANTHER" id="PTHR27002">
    <property type="entry name" value="RECEPTOR-LIKE SERINE/THREONINE-PROTEIN KINASE SD1-8"/>
    <property type="match status" value="1"/>
</dbReference>
<organism evidence="19 20">
    <name type="scientific">Zingiber officinale</name>
    <name type="common">Ginger</name>
    <name type="synonym">Amomum zingiber</name>
    <dbReference type="NCBI Taxonomy" id="94328"/>
    <lineage>
        <taxon>Eukaryota</taxon>
        <taxon>Viridiplantae</taxon>
        <taxon>Streptophyta</taxon>
        <taxon>Embryophyta</taxon>
        <taxon>Tracheophyta</taxon>
        <taxon>Spermatophyta</taxon>
        <taxon>Magnoliopsida</taxon>
        <taxon>Liliopsida</taxon>
        <taxon>Zingiberales</taxon>
        <taxon>Zingiberaceae</taxon>
        <taxon>Zingiber</taxon>
    </lineage>
</organism>
<evidence type="ECO:0000256" key="14">
    <source>
        <dbReference type="PIRNR" id="PIRNR000641"/>
    </source>
</evidence>
<dbReference type="SMART" id="SM00108">
    <property type="entry name" value="B_lectin"/>
    <property type="match status" value="1"/>
</dbReference>
<dbReference type="PROSITE" id="PS00108">
    <property type="entry name" value="PROTEIN_KINASE_ST"/>
    <property type="match status" value="1"/>
</dbReference>
<dbReference type="InterPro" id="IPR003609">
    <property type="entry name" value="Pan_app"/>
</dbReference>
<comment type="catalytic activity">
    <reaction evidence="12 14">
        <text>L-threonyl-[protein] + ATP = O-phospho-L-threonyl-[protein] + ADP + H(+)</text>
        <dbReference type="Rhea" id="RHEA:46608"/>
        <dbReference type="Rhea" id="RHEA-COMP:11060"/>
        <dbReference type="Rhea" id="RHEA-COMP:11605"/>
        <dbReference type="ChEBI" id="CHEBI:15378"/>
        <dbReference type="ChEBI" id="CHEBI:30013"/>
        <dbReference type="ChEBI" id="CHEBI:30616"/>
        <dbReference type="ChEBI" id="CHEBI:61977"/>
        <dbReference type="ChEBI" id="CHEBI:456216"/>
        <dbReference type="EC" id="2.7.11.1"/>
    </reaction>
</comment>